<keyword evidence="2" id="KW-1185">Reference proteome</keyword>
<dbReference type="Proteomes" id="UP000071859">
    <property type="component" value="Unassembled WGS sequence"/>
</dbReference>
<gene>
    <name evidence="1" type="ORF">AWB78_08415</name>
</gene>
<sequence>MNVTKFNSDFNFSVSPNIYKDAFLSTSGKEGKKPYRNGPLGDITSFRNTQDKARIKLLSAAMYKAPVCSHLELDITNVPESERTDVFTHVLRQASKLPPVDRQNSLKRMVVDIGRLPEANRISAFHNILEQTRELPLDARSDLLRSLSLELLCLPENDTSTTSLFNLMLEQARELPLDARADVLASLATFIRHLPESEQGSAFDSMLTQTHELPPEARLIPSARLAYVIRRLPEVGRTAAFKRVLEQTRELPCMGDEEPLSPLAASIHRLPEADRTGAFYSVLAQIVKLPRHAVPFVMNSLKTAITSLPEAHRAAATDSMVDSLPGADRATTTRLKKLGALSSNLLRYTFSFLWDKETPLQEIKNKKISTAFNQSRLSVEKDDLLYLLQHFPKQAQRVLALFGSAEIHLVNELASAAPYKFGELTTNHKYYELMSAQAVADVVKAARVQTAVKILETLEQKKLADVMELVPPERFHALFYLNERFAANILGSVKISDREKFLKLFSSGSRKLIERFIGVGGHDQG</sequence>
<comment type="caution">
    <text evidence="1">The sequence shown here is derived from an EMBL/GenBank/DDBJ whole genome shotgun (WGS) entry which is preliminary data.</text>
</comment>
<evidence type="ECO:0000313" key="2">
    <source>
        <dbReference type="Proteomes" id="UP000071859"/>
    </source>
</evidence>
<proteinExistence type="predicted"/>
<dbReference type="SUPFAM" id="SSF158791">
    <property type="entry name" value="MgtE N-terminal domain-like"/>
    <property type="match status" value="1"/>
</dbReference>
<name>A0A158EL61_9BURK</name>
<protein>
    <submittedName>
        <fullName evidence="1">Uncharacterized protein</fullName>
    </submittedName>
</protein>
<reference evidence="1" key="1">
    <citation type="submission" date="2016-01" db="EMBL/GenBank/DDBJ databases">
        <authorList>
            <person name="Peeters C."/>
        </authorList>
    </citation>
    <scope>NUCLEOTIDE SEQUENCE</scope>
    <source>
        <strain evidence="1">LMG 29321</strain>
    </source>
</reference>
<dbReference type="EMBL" id="FCOX02000166">
    <property type="protein sequence ID" value="SAL07096.1"/>
    <property type="molecule type" value="Genomic_DNA"/>
</dbReference>
<evidence type="ECO:0000313" key="1">
    <source>
        <dbReference type="EMBL" id="SAL07096.1"/>
    </source>
</evidence>
<organism evidence="1 2">
    <name type="scientific">Caballeronia calidae</name>
    <dbReference type="NCBI Taxonomy" id="1777139"/>
    <lineage>
        <taxon>Bacteria</taxon>
        <taxon>Pseudomonadati</taxon>
        <taxon>Pseudomonadota</taxon>
        <taxon>Betaproteobacteria</taxon>
        <taxon>Burkholderiales</taxon>
        <taxon>Burkholderiaceae</taxon>
        <taxon>Caballeronia</taxon>
    </lineage>
</organism>
<dbReference type="AlphaFoldDB" id="A0A158EL61"/>
<accession>A0A158EL61</accession>
<dbReference type="RefSeq" id="WP_157697856.1">
    <property type="nucleotide sequence ID" value="NZ_FCOX02000166.1"/>
</dbReference>